<dbReference type="InterPro" id="IPR016188">
    <property type="entry name" value="PurM-like_N"/>
</dbReference>
<dbReference type="SUPFAM" id="SSF56042">
    <property type="entry name" value="PurM C-terminal domain-like"/>
    <property type="match status" value="1"/>
</dbReference>
<dbReference type="PANTHER" id="PTHR30303">
    <property type="entry name" value="HYDROGENASE ISOENZYMES FORMATION PROTEIN HYPE"/>
    <property type="match status" value="1"/>
</dbReference>
<dbReference type="InterPro" id="IPR011854">
    <property type="entry name" value="HypE"/>
</dbReference>
<feature type="domain" description="PurM-like N-terminal" evidence="2">
    <location>
        <begin position="45"/>
        <end position="148"/>
    </location>
</feature>
<evidence type="ECO:0000256" key="1">
    <source>
        <dbReference type="ARBA" id="ARBA00006243"/>
    </source>
</evidence>
<keyword evidence="5" id="KW-1185">Reference proteome</keyword>
<dbReference type="PANTHER" id="PTHR30303:SF0">
    <property type="entry name" value="CARBAMOYL DEHYDRATASE HYPE"/>
    <property type="match status" value="1"/>
</dbReference>
<accession>E4TEL8</accession>
<sequence precursor="true">MDDIVTLSVGGGGRGFQKFLNSLILKELGNPILNNLGDSSYMTIDGEIAFTTDSFVVEPEFFPDGDIGKLSVCGTCNDLAVSGAVPLYLSLSFIISEGYKMEDLEKIVSSIKQTSEEIGVKIVCGDTKVIPRMGKPQIFINSAGIGKVIRSLNDYKNIKVGDRVIITSDIGRHGISMMLVREGIDAVIESDCCLLYEVIKNLDYKYIHFARDATRGGVAAVLNEIVSMGEFGFEIEESTIPIEDRVKYYCEFFGYDPLHIANEGVAVIILDKDYADDALSLIRETKYGKKAAIVGEVVEKKRVILNTSIGGKRYVEMPLGEILPRIC</sequence>
<dbReference type="Pfam" id="PF02769">
    <property type="entry name" value="AIRS_C"/>
    <property type="match status" value="1"/>
</dbReference>
<dbReference type="EMBL" id="CP002347">
    <property type="protein sequence ID" value="ADR19375.1"/>
    <property type="molecule type" value="Genomic_DNA"/>
</dbReference>
<dbReference type="Pfam" id="PF00586">
    <property type="entry name" value="AIRS"/>
    <property type="match status" value="1"/>
</dbReference>
<dbReference type="KEGG" id="cni:Calni_1467"/>
<organism evidence="4 5">
    <name type="scientific">Calditerrivibrio nitroreducens (strain DSM 19672 / NBRC 101217 / Yu37-1)</name>
    <dbReference type="NCBI Taxonomy" id="768670"/>
    <lineage>
        <taxon>Bacteria</taxon>
        <taxon>Pseudomonadati</taxon>
        <taxon>Deferribacterota</taxon>
        <taxon>Deferribacteres</taxon>
        <taxon>Deferribacterales</taxon>
        <taxon>Calditerrivibrionaceae</taxon>
    </lineage>
</organism>
<feature type="domain" description="PurM-like C-terminal" evidence="3">
    <location>
        <begin position="159"/>
        <end position="304"/>
    </location>
</feature>
<dbReference type="Gene3D" id="3.30.1330.10">
    <property type="entry name" value="PurM-like, N-terminal domain"/>
    <property type="match status" value="1"/>
</dbReference>
<evidence type="ECO:0000259" key="3">
    <source>
        <dbReference type="Pfam" id="PF02769"/>
    </source>
</evidence>
<reference evidence="4 5" key="2">
    <citation type="journal article" date="2011" name="Stand. Genomic Sci.">
        <title>Complete genome sequence of Calditerrivibrio nitroreducens type strain (Yu37-1).</title>
        <authorList>
            <person name="Pitluck S."/>
            <person name="Sikorski J."/>
            <person name="Zeytun A."/>
            <person name="Lapidus A."/>
            <person name="Nolan M."/>
            <person name="Lucas S."/>
            <person name="Hammon N."/>
            <person name="Deshpande S."/>
            <person name="Cheng J.F."/>
            <person name="Tapia R."/>
            <person name="Han C."/>
            <person name="Goodwin L."/>
            <person name="Liolios K."/>
            <person name="Pagani I."/>
            <person name="Ivanova N."/>
            <person name="Mavromatis K."/>
            <person name="Pati A."/>
            <person name="Chen A."/>
            <person name="Palaniappan K."/>
            <person name="Hauser L."/>
            <person name="Chang Y.J."/>
            <person name="Jeffries C.D."/>
            <person name="Detter J.C."/>
            <person name="Brambilla E."/>
            <person name="Djao O.D."/>
            <person name="Rohde M."/>
            <person name="Spring S."/>
            <person name="Goker M."/>
            <person name="Woyke T."/>
            <person name="Bristow J."/>
            <person name="Eisen J.A."/>
            <person name="Markowitz V."/>
            <person name="Hugenholtz P."/>
            <person name="Kyrpides N.C."/>
            <person name="Klenk H.P."/>
            <person name="Land M."/>
        </authorList>
    </citation>
    <scope>NUCLEOTIDE SEQUENCE [LARGE SCALE GENOMIC DNA]</scope>
    <source>
        <strain evidence="5">DSM 19672 / NBRC 101217 / Yu37-1</strain>
    </source>
</reference>
<dbReference type="RefSeq" id="WP_013451586.1">
    <property type="nucleotide sequence ID" value="NC_014758.1"/>
</dbReference>
<dbReference type="NCBIfam" id="TIGR02124">
    <property type="entry name" value="hypE"/>
    <property type="match status" value="1"/>
</dbReference>
<dbReference type="Proteomes" id="UP000007039">
    <property type="component" value="Chromosome"/>
</dbReference>
<dbReference type="PIRSF" id="PIRSF005644">
    <property type="entry name" value="Hdrgns_mtr_HypE"/>
    <property type="match status" value="1"/>
</dbReference>
<dbReference type="InterPro" id="IPR036676">
    <property type="entry name" value="PurM-like_C_sf"/>
</dbReference>
<dbReference type="HOGENOM" id="CLU_049733_0_0_0"/>
<evidence type="ECO:0000259" key="2">
    <source>
        <dbReference type="Pfam" id="PF00586"/>
    </source>
</evidence>
<dbReference type="GO" id="GO:0051604">
    <property type="term" value="P:protein maturation"/>
    <property type="evidence" value="ECO:0007669"/>
    <property type="project" value="TreeGrafter"/>
</dbReference>
<dbReference type="SUPFAM" id="SSF55326">
    <property type="entry name" value="PurM N-terminal domain-like"/>
    <property type="match status" value="1"/>
</dbReference>
<dbReference type="Gene3D" id="3.90.650.10">
    <property type="entry name" value="PurM-like C-terminal domain"/>
    <property type="match status" value="1"/>
</dbReference>
<dbReference type="InterPro" id="IPR036921">
    <property type="entry name" value="PurM-like_N_sf"/>
</dbReference>
<dbReference type="AlphaFoldDB" id="E4TEL8"/>
<evidence type="ECO:0000313" key="5">
    <source>
        <dbReference type="Proteomes" id="UP000007039"/>
    </source>
</evidence>
<protein>
    <submittedName>
        <fullName evidence="4">Hydrogenase expression/formation protein HypE</fullName>
    </submittedName>
</protein>
<dbReference type="STRING" id="768670.Calni_1467"/>
<name>E4TEL8_CALNY</name>
<comment type="similarity">
    <text evidence="1">Belongs to the HypE family.</text>
</comment>
<dbReference type="CDD" id="cd02197">
    <property type="entry name" value="HypE"/>
    <property type="match status" value="1"/>
</dbReference>
<proteinExistence type="inferred from homology"/>
<dbReference type="InterPro" id="IPR010918">
    <property type="entry name" value="PurM-like_C_dom"/>
</dbReference>
<evidence type="ECO:0000313" key="4">
    <source>
        <dbReference type="EMBL" id="ADR19375.1"/>
    </source>
</evidence>
<gene>
    <name evidence="4" type="ordered locus">Calni_1467</name>
</gene>
<dbReference type="eggNOG" id="COG0309">
    <property type="taxonomic scope" value="Bacteria"/>
</dbReference>
<reference key="1">
    <citation type="submission" date="2010-11" db="EMBL/GenBank/DDBJ databases">
        <title>The complete genome of chromosome of Calditerrivibrio nitroreducens DSM 19672.</title>
        <authorList>
            <consortium name="US DOE Joint Genome Institute (JGI-PGF)"/>
            <person name="Lucas S."/>
            <person name="Copeland A."/>
            <person name="Lapidus A."/>
            <person name="Bruce D."/>
            <person name="Goodwin L."/>
            <person name="Pitluck S."/>
            <person name="Kyrpides N."/>
            <person name="Mavromatis K."/>
            <person name="Ivanova N."/>
            <person name="Mikhailova N."/>
            <person name="Zeytun A."/>
            <person name="Brettin T."/>
            <person name="Detter J.C."/>
            <person name="Tapia R."/>
            <person name="Han C."/>
            <person name="Land M."/>
            <person name="Hauser L."/>
            <person name="Markowitz V."/>
            <person name="Cheng J.-F."/>
            <person name="Hugenholtz P."/>
            <person name="Woyke T."/>
            <person name="Wu D."/>
            <person name="Spring S."/>
            <person name="Schroeder M."/>
            <person name="Brambilla E."/>
            <person name="Klenk H.-P."/>
            <person name="Eisen J.A."/>
        </authorList>
    </citation>
    <scope>NUCLEOTIDE SEQUENCE [LARGE SCALE GENOMIC DNA]</scope>
    <source>
        <strain>DSM 19672</strain>
    </source>
</reference>